<feature type="region of interest" description="Disordered" evidence="1">
    <location>
        <begin position="1"/>
        <end position="22"/>
    </location>
</feature>
<gene>
    <name evidence="3" type="ORF">METZ01_LOCUS113035</name>
</gene>
<reference evidence="3" key="1">
    <citation type="submission" date="2018-05" db="EMBL/GenBank/DDBJ databases">
        <authorList>
            <person name="Lanie J.A."/>
            <person name="Ng W.-L."/>
            <person name="Kazmierczak K.M."/>
            <person name="Andrzejewski T.M."/>
            <person name="Davidsen T.M."/>
            <person name="Wayne K.J."/>
            <person name="Tettelin H."/>
            <person name="Glass J.I."/>
            <person name="Rusch D."/>
            <person name="Podicherti R."/>
            <person name="Tsui H.-C.T."/>
            <person name="Winkler M.E."/>
        </authorList>
    </citation>
    <scope>NUCLEOTIDE SEQUENCE</scope>
</reference>
<evidence type="ECO:0000313" key="3">
    <source>
        <dbReference type="EMBL" id="SVA60181.1"/>
    </source>
</evidence>
<dbReference type="Gene3D" id="3.40.50.1820">
    <property type="entry name" value="alpha/beta hydrolase"/>
    <property type="match status" value="1"/>
</dbReference>
<name>A0A381X6Q1_9ZZZZ</name>
<feature type="domain" description="PET hydrolase/cutinase-like" evidence="2">
    <location>
        <begin position="22"/>
        <end position="76"/>
    </location>
</feature>
<organism evidence="3">
    <name type="scientific">marine metagenome</name>
    <dbReference type="NCBI Taxonomy" id="408172"/>
    <lineage>
        <taxon>unclassified sequences</taxon>
        <taxon>metagenomes</taxon>
        <taxon>ecological metagenomes</taxon>
    </lineage>
</organism>
<accession>A0A381X6Q1</accession>
<dbReference type="InterPro" id="IPR029058">
    <property type="entry name" value="AB_hydrolase_fold"/>
</dbReference>
<dbReference type="EMBL" id="UINC01014045">
    <property type="protein sequence ID" value="SVA60181.1"/>
    <property type="molecule type" value="Genomic_DNA"/>
</dbReference>
<sequence length="84" mass="9399">MTGWHLPRTMGSSIAKNTPESTPKLIFEVTEGKHRVANSPLGGNGEVGRLAISWLKVFLEGDNRYRRFLLQEPKSASLFKSNLE</sequence>
<feature type="compositionally biased region" description="Polar residues" evidence="1">
    <location>
        <begin position="10"/>
        <end position="21"/>
    </location>
</feature>
<evidence type="ECO:0000256" key="1">
    <source>
        <dbReference type="SAM" id="MobiDB-lite"/>
    </source>
</evidence>
<dbReference type="AlphaFoldDB" id="A0A381X6Q1"/>
<evidence type="ECO:0000259" key="2">
    <source>
        <dbReference type="Pfam" id="PF12740"/>
    </source>
</evidence>
<dbReference type="InterPro" id="IPR041127">
    <property type="entry name" value="PET_hydrolase/cutinase-like"/>
</dbReference>
<proteinExistence type="predicted"/>
<protein>
    <recommendedName>
        <fullName evidence="2">PET hydrolase/cutinase-like domain-containing protein</fullName>
    </recommendedName>
</protein>
<dbReference type="Pfam" id="PF12740">
    <property type="entry name" value="PETase"/>
    <property type="match status" value="1"/>
</dbReference>